<dbReference type="SMART" id="SM00530">
    <property type="entry name" value="HTH_XRE"/>
    <property type="match status" value="1"/>
</dbReference>
<dbReference type="InterPro" id="IPR001387">
    <property type="entry name" value="Cro/C1-type_HTH"/>
</dbReference>
<protein>
    <submittedName>
        <fullName evidence="2">Transcriptional regulator with XRE-family HTH domain</fullName>
    </submittedName>
</protein>
<dbReference type="Gene3D" id="1.10.260.40">
    <property type="entry name" value="lambda repressor-like DNA-binding domains"/>
    <property type="match status" value="1"/>
</dbReference>
<gene>
    <name evidence="2" type="ORF">JOF53_005493</name>
</gene>
<dbReference type="RefSeq" id="WP_086782886.1">
    <property type="nucleotide sequence ID" value="NZ_JAGIOO010000001.1"/>
</dbReference>
<evidence type="ECO:0000259" key="1">
    <source>
        <dbReference type="PROSITE" id="PS50943"/>
    </source>
</evidence>
<dbReference type="Proteomes" id="UP001519363">
    <property type="component" value="Unassembled WGS sequence"/>
</dbReference>
<dbReference type="SUPFAM" id="SSF47413">
    <property type="entry name" value="lambda repressor-like DNA-binding domains"/>
    <property type="match status" value="1"/>
</dbReference>
<dbReference type="CDD" id="cd00093">
    <property type="entry name" value="HTH_XRE"/>
    <property type="match status" value="1"/>
</dbReference>
<dbReference type="Pfam" id="PF13560">
    <property type="entry name" value="HTH_31"/>
    <property type="match status" value="1"/>
</dbReference>
<accession>A0ABS5AJ75</accession>
<evidence type="ECO:0000313" key="3">
    <source>
        <dbReference type="Proteomes" id="UP001519363"/>
    </source>
</evidence>
<keyword evidence="3" id="KW-1185">Reference proteome</keyword>
<proteinExistence type="predicted"/>
<dbReference type="EMBL" id="JAGIOO010000001">
    <property type="protein sequence ID" value="MBP2476621.1"/>
    <property type="molecule type" value="Genomic_DNA"/>
</dbReference>
<organism evidence="2 3">
    <name type="scientific">Crossiella equi</name>
    <dbReference type="NCBI Taxonomy" id="130796"/>
    <lineage>
        <taxon>Bacteria</taxon>
        <taxon>Bacillati</taxon>
        <taxon>Actinomycetota</taxon>
        <taxon>Actinomycetes</taxon>
        <taxon>Pseudonocardiales</taxon>
        <taxon>Pseudonocardiaceae</taxon>
        <taxon>Crossiella</taxon>
    </lineage>
</organism>
<dbReference type="InterPro" id="IPR010982">
    <property type="entry name" value="Lambda_DNA-bd_dom_sf"/>
</dbReference>
<evidence type="ECO:0000313" key="2">
    <source>
        <dbReference type="EMBL" id="MBP2476621.1"/>
    </source>
</evidence>
<feature type="domain" description="HTH cro/C1-type" evidence="1">
    <location>
        <begin position="16"/>
        <end position="71"/>
    </location>
</feature>
<sequence>MATEQTVERRQLGATLQTYRTSRGRTQAEVAKLLNKGDISKVSKIEKGTATLQADELARILDYLDVPEVDRDPIMKVGERARKKSFKSRHKSYTDTLPASFQRRAYLEAAATEIYSFESGIVPGLLQSQAYMRAIMQSGYGIFWDDDSLVEDRIEFRLERQKVVLQPSKRLSIAFTRDALDIRNVNTKRDQLRHLLKLHDQYPNLTISLVEPNDLERIPVLSGGITVMNFGRGISDLGFSHAAYGPTVYIDDSEEVGVLRKIVQRIQDVALDPISSINIIRKELLKANEENPADLA</sequence>
<comment type="caution">
    <text evidence="2">The sequence shown here is derived from an EMBL/GenBank/DDBJ whole genome shotgun (WGS) entry which is preliminary data.</text>
</comment>
<dbReference type="Pfam" id="PF19054">
    <property type="entry name" value="DUF5753"/>
    <property type="match status" value="1"/>
</dbReference>
<name>A0ABS5AJ75_9PSEU</name>
<reference evidence="2 3" key="1">
    <citation type="submission" date="2021-03" db="EMBL/GenBank/DDBJ databases">
        <title>Sequencing the genomes of 1000 actinobacteria strains.</title>
        <authorList>
            <person name="Klenk H.-P."/>
        </authorList>
    </citation>
    <scope>NUCLEOTIDE SEQUENCE [LARGE SCALE GENOMIC DNA]</scope>
    <source>
        <strain evidence="2 3">DSM 44580</strain>
    </source>
</reference>
<dbReference type="InterPro" id="IPR043917">
    <property type="entry name" value="DUF5753"/>
</dbReference>
<dbReference type="PROSITE" id="PS50943">
    <property type="entry name" value="HTH_CROC1"/>
    <property type="match status" value="1"/>
</dbReference>